<dbReference type="InterPro" id="IPR013825">
    <property type="entry name" value="Topo_IA_cen_sub2"/>
</dbReference>
<evidence type="ECO:0000313" key="3">
    <source>
        <dbReference type="EMBL" id="KAA6305170.1"/>
    </source>
</evidence>
<evidence type="ECO:0000256" key="1">
    <source>
        <dbReference type="ARBA" id="ARBA00023235"/>
    </source>
</evidence>
<comment type="caution">
    <text evidence="3">The sequence shown here is derived from an EMBL/GenBank/DDBJ whole genome shotgun (WGS) entry which is preliminary data.</text>
</comment>
<dbReference type="InterPro" id="IPR013826">
    <property type="entry name" value="Topo_IA_cen_sub3"/>
</dbReference>
<dbReference type="GO" id="GO:0003918">
    <property type="term" value="F:DNA topoisomerase type II (double strand cut, ATP-hydrolyzing) activity"/>
    <property type="evidence" value="ECO:0007669"/>
    <property type="project" value="UniProtKB-EC"/>
</dbReference>
<feature type="domain" description="Topo IA-type catalytic" evidence="2">
    <location>
        <begin position="1"/>
        <end position="165"/>
    </location>
</feature>
<dbReference type="PROSITE" id="PS52039">
    <property type="entry name" value="TOPO_IA_2"/>
    <property type="match status" value="1"/>
</dbReference>
<dbReference type="Gene3D" id="1.10.290.10">
    <property type="entry name" value="Topoisomerase I, domain 4"/>
    <property type="match status" value="1"/>
</dbReference>
<dbReference type="EMBL" id="SNRY01010916">
    <property type="protein sequence ID" value="KAA6305170.1"/>
    <property type="molecule type" value="Genomic_DNA"/>
</dbReference>
<gene>
    <name evidence="3" type="ORF">EZS27_043179</name>
</gene>
<dbReference type="GO" id="GO:0043597">
    <property type="term" value="C:cytoplasmic replication fork"/>
    <property type="evidence" value="ECO:0007669"/>
    <property type="project" value="TreeGrafter"/>
</dbReference>
<dbReference type="GO" id="GO:0006310">
    <property type="term" value="P:DNA recombination"/>
    <property type="evidence" value="ECO:0007669"/>
    <property type="project" value="TreeGrafter"/>
</dbReference>
<dbReference type="InterPro" id="IPR013497">
    <property type="entry name" value="Topo_IA_cen"/>
</dbReference>
<reference evidence="3" key="1">
    <citation type="submission" date="2019-03" db="EMBL/GenBank/DDBJ databases">
        <title>Single cell metagenomics reveals metabolic interactions within the superorganism composed of flagellate Streblomastix strix and complex community of Bacteroidetes bacteria on its surface.</title>
        <authorList>
            <person name="Treitli S.C."/>
            <person name="Kolisko M."/>
            <person name="Husnik F."/>
            <person name="Keeling P."/>
            <person name="Hampl V."/>
        </authorList>
    </citation>
    <scope>NUCLEOTIDE SEQUENCE</scope>
    <source>
        <strain evidence="3">STM</strain>
    </source>
</reference>
<dbReference type="InterPro" id="IPR023405">
    <property type="entry name" value="Topo_IA_core_domain"/>
</dbReference>
<feature type="non-terminal residue" evidence="3">
    <location>
        <position position="165"/>
    </location>
</feature>
<name>A0A5J4P7W8_9ZZZZ</name>
<evidence type="ECO:0000259" key="2">
    <source>
        <dbReference type="PROSITE" id="PS52039"/>
    </source>
</evidence>
<dbReference type="GO" id="GO:0003917">
    <property type="term" value="F:DNA topoisomerase type I (single strand cut, ATP-independent) activity"/>
    <property type="evidence" value="ECO:0007669"/>
    <property type="project" value="InterPro"/>
</dbReference>
<dbReference type="GO" id="GO:0003677">
    <property type="term" value="F:DNA binding"/>
    <property type="evidence" value="ECO:0007669"/>
    <property type="project" value="InterPro"/>
</dbReference>
<dbReference type="EC" id="5.6.2.2" evidence="3"/>
<dbReference type="Gene3D" id="1.10.460.10">
    <property type="entry name" value="Topoisomerase I, domain 2"/>
    <property type="match status" value="1"/>
</dbReference>
<dbReference type="InterPro" id="IPR000380">
    <property type="entry name" value="Topo_IA"/>
</dbReference>
<dbReference type="GO" id="GO:0006281">
    <property type="term" value="P:DNA repair"/>
    <property type="evidence" value="ECO:0007669"/>
    <property type="project" value="TreeGrafter"/>
</dbReference>
<protein>
    <submittedName>
        <fullName evidence="3">DNA topoisomerase 3</fullName>
        <ecNumber evidence="3">5.6.2.2</ecNumber>
    </submittedName>
</protein>
<dbReference type="InterPro" id="IPR013824">
    <property type="entry name" value="Topo_IA_cen_sub1"/>
</dbReference>
<proteinExistence type="predicted"/>
<dbReference type="Gene3D" id="2.70.20.10">
    <property type="entry name" value="Topoisomerase I, domain 3"/>
    <property type="match status" value="1"/>
</dbReference>
<dbReference type="GO" id="GO:0006265">
    <property type="term" value="P:DNA topological change"/>
    <property type="evidence" value="ECO:0007669"/>
    <property type="project" value="InterPro"/>
</dbReference>
<dbReference type="AlphaFoldDB" id="A0A5J4P7W8"/>
<organism evidence="3">
    <name type="scientific">termite gut metagenome</name>
    <dbReference type="NCBI Taxonomy" id="433724"/>
    <lineage>
        <taxon>unclassified sequences</taxon>
        <taxon>metagenomes</taxon>
        <taxon>organismal metagenomes</taxon>
    </lineage>
</organism>
<dbReference type="Pfam" id="PF01131">
    <property type="entry name" value="Topoisom_bac"/>
    <property type="match status" value="1"/>
</dbReference>
<accession>A0A5J4P7W8</accession>
<dbReference type="PANTHER" id="PTHR11390:SF21">
    <property type="entry name" value="DNA TOPOISOMERASE 3-ALPHA"/>
    <property type="match status" value="1"/>
</dbReference>
<dbReference type="SUPFAM" id="SSF56712">
    <property type="entry name" value="Prokaryotic type I DNA topoisomerase"/>
    <property type="match status" value="1"/>
</dbReference>
<sequence>MDSVSPSDNSGSSVLSSLGRVQTPTLAIICKRYTENMNFVSVPYRQLQIGLAKDGKAITALSKEKIDSKTDANNIYASQQLFREAVISKVERKEVMQEPPLLYDLTTLQKEANSKHGFSADKTLSLAQKLYEQHKLITYPRTGSRYIPGDVFQEAGELIENLKSY</sequence>
<dbReference type="PANTHER" id="PTHR11390">
    <property type="entry name" value="PROKARYOTIC DNA TOPOISOMERASE"/>
    <property type="match status" value="1"/>
</dbReference>
<dbReference type="PRINTS" id="PR00417">
    <property type="entry name" value="PRTPISMRASEI"/>
</dbReference>
<keyword evidence="1 3" id="KW-0413">Isomerase</keyword>